<dbReference type="EMBL" id="UGTF01000002">
    <property type="protein sequence ID" value="SUB88500.1"/>
    <property type="molecule type" value="Genomic_DNA"/>
</dbReference>
<keyword evidence="2" id="KW-0472">Membrane</keyword>
<dbReference type="Pfam" id="PF13568">
    <property type="entry name" value="OMP_b-brl_2"/>
    <property type="match status" value="1"/>
</dbReference>
<keyword evidence="2" id="KW-1133">Transmembrane helix</keyword>
<feature type="domain" description="Outer membrane protein beta-barrel" evidence="3">
    <location>
        <begin position="251"/>
        <end position="380"/>
    </location>
</feature>
<keyword evidence="2" id="KW-0812">Transmembrane</keyword>
<dbReference type="InterPro" id="IPR025665">
    <property type="entry name" value="Beta-barrel_OMP_2"/>
</dbReference>
<dbReference type="Proteomes" id="UP000254156">
    <property type="component" value="Unassembled WGS sequence"/>
</dbReference>
<dbReference type="AlphaFoldDB" id="A0A379E7U3"/>
<evidence type="ECO:0000256" key="1">
    <source>
        <dbReference type="SAM" id="MobiDB-lite"/>
    </source>
</evidence>
<evidence type="ECO:0000256" key="2">
    <source>
        <dbReference type="SAM" id="Phobius"/>
    </source>
</evidence>
<reference evidence="4 5" key="1">
    <citation type="submission" date="2018-06" db="EMBL/GenBank/DDBJ databases">
        <authorList>
            <consortium name="Pathogen Informatics"/>
            <person name="Doyle S."/>
        </authorList>
    </citation>
    <scope>NUCLEOTIDE SEQUENCE [LARGE SCALE GENOMIC DNA]</scope>
    <source>
        <strain evidence="4 5">NCTC11632</strain>
    </source>
</reference>
<dbReference type="RefSeq" id="WP_025004612.1">
    <property type="nucleotide sequence ID" value="NZ_UGTF01000002.1"/>
</dbReference>
<dbReference type="SUPFAM" id="SSF56925">
    <property type="entry name" value="OMPA-like"/>
    <property type="match status" value="1"/>
</dbReference>
<dbReference type="InterPro" id="IPR011250">
    <property type="entry name" value="OMP/PagP_B-barrel"/>
</dbReference>
<sequence>MNKTDNQLEPWLSRVKQKLDLPTPASPIPSDENWLRLEKELFATPVAVQPAYHLRVWLSVAAVILVLLVGGAFFLYRGTERNNPASKEVLVAQRTTPRDAVSKSEAGIEHFSRGKEKLELAEKKNEVDLKKKTSAGKEFSSEKYSFQSDAKAGQEDTTEPDKTKEITEKQSAPEPLVPEGTETFPILYPDKNPRDPIAGHSDIADDISLDLKSRQSGRHIKFNMSNSGGISLNGENHHSSMFASDISLKSIQVKSFDEEYAESSFSHRLPLNIGVKIDYGLSDRFSLESGLVYTYLSSQVSPRGTDKTLTQRVHYIGVPIGVNYNILENRHLDLYAGVGGRVDKCISAALDDRFLRMNPLQFSAGGHVGLNYKLSRHVGFYLEPGISYFFDDGSALKTTYKENPLKATLSMGFRLLY</sequence>
<name>A0A379E7U3_9PORP</name>
<feature type="transmembrane region" description="Helical" evidence="2">
    <location>
        <begin position="56"/>
        <end position="76"/>
    </location>
</feature>
<feature type="compositionally biased region" description="Basic and acidic residues" evidence="1">
    <location>
        <begin position="159"/>
        <end position="168"/>
    </location>
</feature>
<gene>
    <name evidence="4" type="ORF">NCTC11632_00570</name>
</gene>
<evidence type="ECO:0000313" key="4">
    <source>
        <dbReference type="EMBL" id="SUB88500.1"/>
    </source>
</evidence>
<evidence type="ECO:0000313" key="5">
    <source>
        <dbReference type="Proteomes" id="UP000254156"/>
    </source>
</evidence>
<evidence type="ECO:0000259" key="3">
    <source>
        <dbReference type="Pfam" id="PF13568"/>
    </source>
</evidence>
<protein>
    <recommendedName>
        <fullName evidence="3">Outer membrane protein beta-barrel domain-containing protein</fullName>
    </recommendedName>
</protein>
<organism evidence="4 5">
    <name type="scientific">Porphyromonas macacae</name>
    <dbReference type="NCBI Taxonomy" id="28115"/>
    <lineage>
        <taxon>Bacteria</taxon>
        <taxon>Pseudomonadati</taxon>
        <taxon>Bacteroidota</taxon>
        <taxon>Bacteroidia</taxon>
        <taxon>Bacteroidales</taxon>
        <taxon>Porphyromonadaceae</taxon>
        <taxon>Porphyromonas</taxon>
    </lineage>
</organism>
<feature type="region of interest" description="Disordered" evidence="1">
    <location>
        <begin position="140"/>
        <end position="181"/>
    </location>
</feature>
<proteinExistence type="predicted"/>
<accession>A0A379E7U3</accession>